<name>A0A9Q0MLZ8_9DIPT</name>
<evidence type="ECO:0000313" key="2">
    <source>
        <dbReference type="EMBL" id="KAJ6633149.1"/>
    </source>
</evidence>
<sequence>MASKTPENGNDQGSVQINKKILELKKKLLLAEGQKKAYIGEWTQREKQNSDFVIELKKDIKELTGKVTYLNNSNSRKSVDNPQEVVRKIPYPPGAKTAEEAVQIIDLKYIDLTKQLDLLNNKYLKRKAFFDNLLEQYHEALANKNDNQDPAVEHVPSTIEEAESRKLICHLENSIHKTNVQWMEAEHIYKKYKSIKVSLMADSEKFEKSLLELEEALSDQQVDITRMQQIHNEAIQMRDATKIILMRQEHAAHVSTRSRERQAFDFRRQVEERKAELERLERKLFSTGKALIHQGSMESNADQQTGKKIGKQDSNAQAQEMTSEMEMEFKILMETTGATTPMEVLERFIAQKESTSRLNYLRTVTEGEKKHLEVQREMLLSQLETSKFSDVKENEINQEQVEQFKNTISEEQQREEQCMKAYAHTNYVINSIKSTLLDLVLKLQEVDETIDPIQIASNIPFQLEDIISGNISNDLLLRILEDKLRKGLISSGQADKEVRLLEDDDLAIKLDELHVPTHQSPSATPRSTSALEERERLLPQAFPACYANLMAGRTTTGQVSSASPGQMNQPAPTDDEGDVPSRGYLKRQAQYIVDSKSRRKGFRVARR</sequence>
<dbReference type="GO" id="GO:0036158">
    <property type="term" value="P:outer dynein arm assembly"/>
    <property type="evidence" value="ECO:0007669"/>
    <property type="project" value="InterPro"/>
</dbReference>
<feature type="compositionally biased region" description="Polar residues" evidence="1">
    <location>
        <begin position="296"/>
        <end position="318"/>
    </location>
</feature>
<dbReference type="Proteomes" id="UP001151699">
    <property type="component" value="Unassembled WGS sequence"/>
</dbReference>
<feature type="region of interest" description="Disordered" evidence="1">
    <location>
        <begin position="556"/>
        <end position="588"/>
    </location>
</feature>
<dbReference type="GO" id="GO:0035253">
    <property type="term" value="C:ciliary rootlet"/>
    <property type="evidence" value="ECO:0007669"/>
    <property type="project" value="TreeGrafter"/>
</dbReference>
<comment type="caution">
    <text evidence="2">The sequence shown here is derived from an EMBL/GenBank/DDBJ whole genome shotgun (WGS) entry which is preliminary data.</text>
</comment>
<dbReference type="GO" id="GO:0003341">
    <property type="term" value="P:cilium movement"/>
    <property type="evidence" value="ECO:0007669"/>
    <property type="project" value="InterPro"/>
</dbReference>
<dbReference type="AlphaFoldDB" id="A0A9Q0MLZ8"/>
<dbReference type="InterPro" id="IPR033192">
    <property type="entry name" value="ODAD3"/>
</dbReference>
<feature type="compositionally biased region" description="Polar residues" evidence="1">
    <location>
        <begin position="517"/>
        <end position="530"/>
    </location>
</feature>
<evidence type="ECO:0000256" key="1">
    <source>
        <dbReference type="SAM" id="MobiDB-lite"/>
    </source>
</evidence>
<feature type="region of interest" description="Disordered" evidence="1">
    <location>
        <begin position="513"/>
        <end position="532"/>
    </location>
</feature>
<feature type="compositionally biased region" description="Polar residues" evidence="1">
    <location>
        <begin position="556"/>
        <end position="571"/>
    </location>
</feature>
<organism evidence="2 3">
    <name type="scientific">Pseudolycoriella hygida</name>
    <dbReference type="NCBI Taxonomy" id="35572"/>
    <lineage>
        <taxon>Eukaryota</taxon>
        <taxon>Metazoa</taxon>
        <taxon>Ecdysozoa</taxon>
        <taxon>Arthropoda</taxon>
        <taxon>Hexapoda</taxon>
        <taxon>Insecta</taxon>
        <taxon>Pterygota</taxon>
        <taxon>Neoptera</taxon>
        <taxon>Endopterygota</taxon>
        <taxon>Diptera</taxon>
        <taxon>Nematocera</taxon>
        <taxon>Sciaroidea</taxon>
        <taxon>Sciaridae</taxon>
        <taxon>Pseudolycoriella</taxon>
    </lineage>
</organism>
<dbReference type="OrthoDB" id="10255247at2759"/>
<reference evidence="2" key="1">
    <citation type="submission" date="2022-07" db="EMBL/GenBank/DDBJ databases">
        <authorList>
            <person name="Trinca V."/>
            <person name="Uliana J.V.C."/>
            <person name="Torres T.T."/>
            <person name="Ward R.J."/>
            <person name="Monesi N."/>
        </authorList>
    </citation>
    <scope>NUCLEOTIDE SEQUENCE</scope>
    <source>
        <strain evidence="2">HSMRA1968</strain>
        <tissue evidence="2">Whole embryos</tissue>
    </source>
</reference>
<dbReference type="GO" id="GO:0036064">
    <property type="term" value="C:ciliary basal body"/>
    <property type="evidence" value="ECO:0007669"/>
    <property type="project" value="TreeGrafter"/>
</dbReference>
<keyword evidence="3" id="KW-1185">Reference proteome</keyword>
<dbReference type="PANTHER" id="PTHR46518:SF1">
    <property type="entry name" value="OUTER DYNEIN ARM-DOCKING COMPLEX SUBUNIT 3"/>
    <property type="match status" value="1"/>
</dbReference>
<protein>
    <submittedName>
        <fullName evidence="2">Outer dynein arm-docking complex subunit 3</fullName>
    </submittedName>
</protein>
<feature type="region of interest" description="Disordered" evidence="1">
    <location>
        <begin position="291"/>
        <end position="318"/>
    </location>
</feature>
<evidence type="ECO:0000313" key="3">
    <source>
        <dbReference type="Proteomes" id="UP001151699"/>
    </source>
</evidence>
<dbReference type="GO" id="GO:0097542">
    <property type="term" value="C:ciliary tip"/>
    <property type="evidence" value="ECO:0007669"/>
    <property type="project" value="TreeGrafter"/>
</dbReference>
<dbReference type="PANTHER" id="PTHR46518">
    <property type="entry name" value="COILED-COIL DOMAIN-CONTAINING PROTEIN 151"/>
    <property type="match status" value="1"/>
</dbReference>
<proteinExistence type="predicted"/>
<dbReference type="EMBL" id="WJQU01002185">
    <property type="protein sequence ID" value="KAJ6633149.1"/>
    <property type="molecule type" value="Genomic_DNA"/>
</dbReference>
<gene>
    <name evidence="2" type="primary">ODAD3</name>
    <name evidence="2" type="ORF">Bhyg_16605</name>
</gene>
<accession>A0A9Q0MLZ8</accession>